<dbReference type="AlphaFoldDB" id="A0A2Z5JBT7"/>
<evidence type="ECO:0000313" key="3">
    <source>
        <dbReference type="EMBL" id="AXE77750.1"/>
    </source>
</evidence>
<protein>
    <recommendedName>
        <fullName evidence="2">DUF397 domain-containing protein</fullName>
    </recommendedName>
</protein>
<feature type="domain" description="DUF397" evidence="2">
    <location>
        <begin position="47"/>
        <end position="97"/>
    </location>
</feature>
<dbReference type="KEGG" id="sata:C5746_13260"/>
<feature type="compositionally biased region" description="Basic residues" evidence="1">
    <location>
        <begin position="28"/>
        <end position="50"/>
    </location>
</feature>
<dbReference type="InterPro" id="IPR007278">
    <property type="entry name" value="DUF397"/>
</dbReference>
<gene>
    <name evidence="3" type="ORF">C5746_13260</name>
</gene>
<dbReference type="GeneID" id="95525509"/>
<sequence length="98" mass="10408">MHSLGGRRALVRGPGKPPPCSAEDGRTAGRHRLPHRQLRPRSGAARRKSSYSRNTGGECVEVADGLPCAVPVRDSENPDGPVLTIGADAWRAFVDGLV</sequence>
<evidence type="ECO:0000313" key="4">
    <source>
        <dbReference type="Proteomes" id="UP000252698"/>
    </source>
</evidence>
<evidence type="ECO:0000259" key="2">
    <source>
        <dbReference type="Pfam" id="PF04149"/>
    </source>
</evidence>
<evidence type="ECO:0000256" key="1">
    <source>
        <dbReference type="SAM" id="MobiDB-lite"/>
    </source>
</evidence>
<name>A0A2Z5JBT7_STRAR</name>
<dbReference type="EMBL" id="CP027306">
    <property type="protein sequence ID" value="AXE77750.1"/>
    <property type="molecule type" value="Genomic_DNA"/>
</dbReference>
<dbReference type="RefSeq" id="WP_114244363.1">
    <property type="nucleotide sequence ID" value="NZ_CP027306.1"/>
</dbReference>
<organism evidence="3 4">
    <name type="scientific">Streptomyces atratus</name>
    <dbReference type="NCBI Taxonomy" id="1893"/>
    <lineage>
        <taxon>Bacteria</taxon>
        <taxon>Bacillati</taxon>
        <taxon>Actinomycetota</taxon>
        <taxon>Actinomycetes</taxon>
        <taxon>Kitasatosporales</taxon>
        <taxon>Streptomycetaceae</taxon>
        <taxon>Streptomyces</taxon>
    </lineage>
</organism>
<dbReference type="Proteomes" id="UP000252698">
    <property type="component" value="Chromosome"/>
</dbReference>
<feature type="region of interest" description="Disordered" evidence="1">
    <location>
        <begin position="1"/>
        <end position="56"/>
    </location>
</feature>
<dbReference type="Pfam" id="PF04149">
    <property type="entry name" value="DUF397"/>
    <property type="match status" value="1"/>
</dbReference>
<proteinExistence type="predicted"/>
<reference evidence="3 4" key="1">
    <citation type="journal article" date="2018" name="Front. Microbiol.">
        <title>Genome Sequencing of Streptomyces atratus SCSIOZH16 and Activation Production of Nocardamine via Metabolic Engineering.</title>
        <authorList>
            <person name="Li Y."/>
            <person name="Zhang C."/>
            <person name="Liu C."/>
            <person name="Ju J."/>
            <person name="Ma J."/>
        </authorList>
    </citation>
    <scope>NUCLEOTIDE SEQUENCE [LARGE SCALE GENOMIC DNA]</scope>
    <source>
        <strain evidence="3 4">SCSIO_ZH16</strain>
    </source>
</reference>
<accession>A0A2Z5JBT7</accession>